<protein>
    <submittedName>
        <fullName evidence="1">Uncharacterized protein</fullName>
    </submittedName>
</protein>
<dbReference type="OrthoDB" id="5410365at2759"/>
<dbReference type="GeneID" id="63731933"/>
<gene>
    <name evidence="1" type="ORF">ASPVEDRAFT_77651</name>
</gene>
<reference evidence="2" key="1">
    <citation type="journal article" date="2017" name="Genome Biol.">
        <title>Comparative genomics reveals high biological diversity and specific adaptations in the industrially and medically important fungal genus Aspergillus.</title>
        <authorList>
            <person name="de Vries R.P."/>
            <person name="Riley R."/>
            <person name="Wiebenga A."/>
            <person name="Aguilar-Osorio G."/>
            <person name="Amillis S."/>
            <person name="Uchima C.A."/>
            <person name="Anderluh G."/>
            <person name="Asadollahi M."/>
            <person name="Askin M."/>
            <person name="Barry K."/>
            <person name="Battaglia E."/>
            <person name="Bayram O."/>
            <person name="Benocci T."/>
            <person name="Braus-Stromeyer S.A."/>
            <person name="Caldana C."/>
            <person name="Canovas D."/>
            <person name="Cerqueira G.C."/>
            <person name="Chen F."/>
            <person name="Chen W."/>
            <person name="Choi C."/>
            <person name="Clum A."/>
            <person name="Dos Santos R.A."/>
            <person name="Damasio A.R."/>
            <person name="Diallinas G."/>
            <person name="Emri T."/>
            <person name="Fekete E."/>
            <person name="Flipphi M."/>
            <person name="Freyberg S."/>
            <person name="Gallo A."/>
            <person name="Gournas C."/>
            <person name="Habgood R."/>
            <person name="Hainaut M."/>
            <person name="Harispe M.L."/>
            <person name="Henrissat B."/>
            <person name="Hilden K.S."/>
            <person name="Hope R."/>
            <person name="Hossain A."/>
            <person name="Karabika E."/>
            <person name="Karaffa L."/>
            <person name="Karanyi Z."/>
            <person name="Krasevec N."/>
            <person name="Kuo A."/>
            <person name="Kusch H."/>
            <person name="LaButti K."/>
            <person name="Lagendijk E.L."/>
            <person name="Lapidus A."/>
            <person name="Levasseur A."/>
            <person name="Lindquist E."/>
            <person name="Lipzen A."/>
            <person name="Logrieco A.F."/>
            <person name="MacCabe A."/>
            <person name="Maekelae M.R."/>
            <person name="Malavazi I."/>
            <person name="Melin P."/>
            <person name="Meyer V."/>
            <person name="Mielnichuk N."/>
            <person name="Miskei M."/>
            <person name="Molnar A.P."/>
            <person name="Mule G."/>
            <person name="Ngan C.Y."/>
            <person name="Orejas M."/>
            <person name="Orosz E."/>
            <person name="Ouedraogo J.P."/>
            <person name="Overkamp K.M."/>
            <person name="Park H.-S."/>
            <person name="Perrone G."/>
            <person name="Piumi F."/>
            <person name="Punt P.J."/>
            <person name="Ram A.F."/>
            <person name="Ramon A."/>
            <person name="Rauscher S."/>
            <person name="Record E."/>
            <person name="Riano-Pachon D.M."/>
            <person name="Robert V."/>
            <person name="Roehrig J."/>
            <person name="Ruller R."/>
            <person name="Salamov A."/>
            <person name="Salih N.S."/>
            <person name="Samson R.A."/>
            <person name="Sandor E."/>
            <person name="Sanguinetti M."/>
            <person name="Schuetze T."/>
            <person name="Sepcic K."/>
            <person name="Shelest E."/>
            <person name="Sherlock G."/>
            <person name="Sophianopoulou V."/>
            <person name="Squina F.M."/>
            <person name="Sun H."/>
            <person name="Susca A."/>
            <person name="Todd R.B."/>
            <person name="Tsang A."/>
            <person name="Unkles S.E."/>
            <person name="van de Wiele N."/>
            <person name="van Rossen-Uffink D."/>
            <person name="Oliveira J.V."/>
            <person name="Vesth T.C."/>
            <person name="Visser J."/>
            <person name="Yu J.-H."/>
            <person name="Zhou M."/>
            <person name="Andersen M.R."/>
            <person name="Archer D.B."/>
            <person name="Baker S.E."/>
            <person name="Benoit I."/>
            <person name="Brakhage A.A."/>
            <person name="Braus G.H."/>
            <person name="Fischer R."/>
            <person name="Frisvad J.C."/>
            <person name="Goldman G.H."/>
            <person name="Houbraken J."/>
            <person name="Oakley B."/>
            <person name="Pocsi I."/>
            <person name="Scazzocchio C."/>
            <person name="Seiboth B."/>
            <person name="vanKuyk P.A."/>
            <person name="Wortman J."/>
            <person name="Dyer P.S."/>
            <person name="Grigoriev I.V."/>
        </authorList>
    </citation>
    <scope>NUCLEOTIDE SEQUENCE [LARGE SCALE GENOMIC DNA]</scope>
    <source>
        <strain evidence="2">CBS 583.65</strain>
    </source>
</reference>
<accession>A0A1L9P2X4</accession>
<keyword evidence="2" id="KW-1185">Reference proteome</keyword>
<dbReference type="VEuPathDB" id="FungiDB:ASPVEDRAFT_77651"/>
<evidence type="ECO:0000313" key="2">
    <source>
        <dbReference type="Proteomes" id="UP000184073"/>
    </source>
</evidence>
<sequence>MSPQTVLGLSSFAREDIQLASLIPDIRDIDLDSLESVLPLQNDDFTVRDVDDFTSFFNGHSDNNFQGFLAQVARWTTQRTKDANITLTAHKGRVYTLRKPNLWFRRLCEREEVREWLQEQIEDGNDTAYFVVGLHTLFDAATSEGLALASENRGDISAPISDSNLPLVAGSGAGQVGFVAGLERSGSTTRSCTLPGEQVFAVRLKRVILRTWRTQDVDKVQLEQHSYWVMASDNRAADEGDSEVLEAFLEDDSLEEGGLASEIEDIADRYYFVVLN</sequence>
<organism evidence="1 2">
    <name type="scientific">Aspergillus versicolor CBS 583.65</name>
    <dbReference type="NCBI Taxonomy" id="1036611"/>
    <lineage>
        <taxon>Eukaryota</taxon>
        <taxon>Fungi</taxon>
        <taxon>Dikarya</taxon>
        <taxon>Ascomycota</taxon>
        <taxon>Pezizomycotina</taxon>
        <taxon>Eurotiomycetes</taxon>
        <taxon>Eurotiomycetidae</taxon>
        <taxon>Eurotiales</taxon>
        <taxon>Aspergillaceae</taxon>
        <taxon>Aspergillus</taxon>
        <taxon>Aspergillus subgen. Nidulantes</taxon>
    </lineage>
</organism>
<dbReference type="RefSeq" id="XP_040661640.1">
    <property type="nucleotide sequence ID" value="XM_040816422.1"/>
</dbReference>
<dbReference type="Proteomes" id="UP000184073">
    <property type="component" value="Unassembled WGS sequence"/>
</dbReference>
<proteinExistence type="predicted"/>
<evidence type="ECO:0000313" key="1">
    <source>
        <dbReference type="EMBL" id="OJI95877.1"/>
    </source>
</evidence>
<dbReference type="EMBL" id="KV878125">
    <property type="protein sequence ID" value="OJI95877.1"/>
    <property type="molecule type" value="Genomic_DNA"/>
</dbReference>
<name>A0A1L9P2X4_ASPVE</name>
<dbReference type="AlphaFoldDB" id="A0A1L9P2X4"/>